<evidence type="ECO:0000256" key="8">
    <source>
        <dbReference type="ARBA" id="ARBA00023242"/>
    </source>
</evidence>
<dbReference type="InParanoid" id="A0A1X2HFC9"/>
<dbReference type="OrthoDB" id="103819at2759"/>
<dbReference type="PANTHER" id="PTHR48249:SF3">
    <property type="entry name" value="MEDIATOR OF RNA POLYMERASE II TRANSCRIPTION SUBUNIT 13"/>
    <property type="match status" value="1"/>
</dbReference>
<evidence type="ECO:0000256" key="3">
    <source>
        <dbReference type="ARBA" id="ARBA00019618"/>
    </source>
</evidence>
<dbReference type="GO" id="GO:0003713">
    <property type="term" value="F:transcription coactivator activity"/>
    <property type="evidence" value="ECO:0007669"/>
    <property type="project" value="TreeGrafter"/>
</dbReference>
<dbReference type="Pfam" id="PF11597">
    <property type="entry name" value="Med13_N"/>
    <property type="match status" value="1"/>
</dbReference>
<evidence type="ECO:0000313" key="17">
    <source>
        <dbReference type="Proteomes" id="UP000242180"/>
    </source>
</evidence>
<feature type="region of interest" description="Disordered" evidence="12">
    <location>
        <begin position="379"/>
        <end position="406"/>
    </location>
</feature>
<feature type="compositionally biased region" description="Low complexity" evidence="12">
    <location>
        <begin position="395"/>
        <end position="406"/>
    </location>
</feature>
<evidence type="ECO:0000313" key="16">
    <source>
        <dbReference type="EMBL" id="ORY97638.1"/>
    </source>
</evidence>
<evidence type="ECO:0000256" key="9">
    <source>
        <dbReference type="ARBA" id="ARBA00025661"/>
    </source>
</evidence>
<evidence type="ECO:0000256" key="7">
    <source>
        <dbReference type="ARBA" id="ARBA00023163"/>
    </source>
</evidence>
<dbReference type="InterPro" id="IPR041285">
    <property type="entry name" value="MID_MedPIWI"/>
</dbReference>
<feature type="compositionally biased region" description="Low complexity" evidence="12">
    <location>
        <begin position="746"/>
        <end position="759"/>
    </location>
</feature>
<dbReference type="OMA" id="FYINSHY"/>
<feature type="compositionally biased region" description="Basic and acidic residues" evidence="12">
    <location>
        <begin position="698"/>
        <end position="720"/>
    </location>
</feature>
<keyword evidence="5 11" id="KW-0805">Transcription regulation</keyword>
<dbReference type="Pfam" id="PF18296">
    <property type="entry name" value="MID_MedPIWI"/>
    <property type="match status" value="1"/>
</dbReference>
<dbReference type="EMBL" id="MCGN01000004">
    <property type="protein sequence ID" value="ORY97638.1"/>
    <property type="molecule type" value="Genomic_DNA"/>
</dbReference>
<dbReference type="Pfam" id="PF06333">
    <property type="entry name" value="Med13_C"/>
    <property type="match status" value="1"/>
</dbReference>
<reference evidence="16 17" key="1">
    <citation type="submission" date="2016-07" db="EMBL/GenBank/DDBJ databases">
        <title>Pervasive Adenine N6-methylation of Active Genes in Fungi.</title>
        <authorList>
            <consortium name="DOE Joint Genome Institute"/>
            <person name="Mondo S.J."/>
            <person name="Dannebaum R.O."/>
            <person name="Kuo R.C."/>
            <person name="Labutti K."/>
            <person name="Haridas S."/>
            <person name="Kuo A."/>
            <person name="Salamov A."/>
            <person name="Ahrendt S.R."/>
            <person name="Lipzen A."/>
            <person name="Sullivan W."/>
            <person name="Andreopoulos W.B."/>
            <person name="Clum A."/>
            <person name="Lindquist E."/>
            <person name="Daum C."/>
            <person name="Ramamoorthy G.K."/>
            <person name="Gryganskyi A."/>
            <person name="Culley D."/>
            <person name="Magnuson J.K."/>
            <person name="James T.Y."/>
            <person name="O'Malley M.A."/>
            <person name="Stajich J.E."/>
            <person name="Spatafora J.W."/>
            <person name="Visel A."/>
            <person name="Grigoriev I.V."/>
        </authorList>
    </citation>
    <scope>NUCLEOTIDE SEQUENCE [LARGE SCALE GENOMIC DNA]</scope>
    <source>
        <strain evidence="16 17">NRRL 2496</strain>
    </source>
</reference>
<feature type="compositionally biased region" description="Acidic residues" evidence="12">
    <location>
        <begin position="721"/>
        <end position="732"/>
    </location>
</feature>
<evidence type="ECO:0000259" key="15">
    <source>
        <dbReference type="Pfam" id="PF18296"/>
    </source>
</evidence>
<gene>
    <name evidence="16" type="ORF">BCR43DRAFT_523773</name>
</gene>
<evidence type="ECO:0000256" key="5">
    <source>
        <dbReference type="ARBA" id="ARBA00023015"/>
    </source>
</evidence>
<evidence type="ECO:0000256" key="1">
    <source>
        <dbReference type="ARBA" id="ARBA00004123"/>
    </source>
</evidence>
<dbReference type="InterPro" id="IPR021643">
    <property type="entry name" value="Mediator_Med13_N"/>
</dbReference>
<comment type="caution">
    <text evidence="16">The sequence shown here is derived from an EMBL/GenBank/DDBJ whole genome shotgun (WGS) entry which is preliminary data.</text>
</comment>
<evidence type="ECO:0000259" key="13">
    <source>
        <dbReference type="Pfam" id="PF06333"/>
    </source>
</evidence>
<sequence length="1487" mass="165410">MVVDSSLTNIFVVNGVSQIRYRVYAQNYSRSTLLLSLKSPHDLYDLIWAFRNLRDRRIPCTWRVSSKSTETRSQTTDQVRVELWVFWFDERRTGEIDAHQGLSVLEEVRMGSFTWESVTKGRTAKSSPNLNSKRPRALVAVTEEYKVFMQALKNLLHASLIRTGSVPLGDFYINSHYTSQSDSVVGCAYNAYLTGSDLVFQPYTRRLRLRAFAPAIDQGSRVILSPSGEHAVVVSASIELDTTAKEIARQWSLLFEMPQLEKSSLVCIRTKRITVFYPSDLIFVAQPLRNGSRLMAGMESTLRENRGHVHDIGQLWCMGMDEQVAASLRRSAIDALIAADGKSASSVTAKGLLQRMLEQPIVYSPIMAAKTIGTPPHALSPLSVASPKDSRPSDSEASTISTSLSSGTLGKASSLLDYAIKNFSAINNDEPKPYMPIDIMENIDTNQSGNPSSTTSTPIPPKTDTEDQPEVEQLLYGGLDDSFPVLEMPRQWDNAMDVDDFDNFNLDVTEEDFDFFESTPTRAPLPPPPATAERPAHEATEGTVAAPTVSASGDSSDIMPPTVDFNAIMPASSAIPEVEMLDTKFEPSDLSTAMDIDTPAAPSLPEFAAPVVKSETEEPGHTSPNISEMTAIASSDASATAFHDSPTQMYRTIKEEQELVPQGFTPIRFSTGVDDAKYLGGGKFMYSEDTKSAQPEVYRPDYKPPLTRRLEEAAARRKAEEEDDQDDEDDSSSSDSGSNSDDDSDTSSAEDSSDLSSISSDEHKNDPAGALGEAQMIFVRRLLRDIRNQPKRHRVNHLTLDYDSPFSSIQSIQPQKMIPEDLASLDYLCRQTVWGAYPFTGDPYENAFSSSPDCAQGESIQVIVDRQRTLVQSLRGDITHVPCLASDSAHTMHDFKNALLDVFDEQDLPEAPALAEHTLVDVKGPLSIQQYYELAETSQPHSKYYGKYQVKKRKSVDPNLSNLQYPDIIVGQKEEWLEGSPEMLNYWEKLHLEPYSCKNDIQYIVLYPGSNEYMGPVVRGFFQNLSAVYEACSLGTHHAGRLNPHHEGACVPVIPTEDHAWFQSYISACEAVAASLAEEALNPNMRTVIYLINPSSSRLSATFDLSRCFHHLITTYRSLITKAGVRHDNDHIVMQLVPLEHVLRSSAYTMQGFKDVAFSVYRQCRVPSQKQQHLQMYTPPWVLAEPFPEKVQLDIKNPLVTRPQVVQDTSATIHVAYTFSLDRRWMVAVWTDNRGTTMDFSVLEIQTDTMIGSPLAGVFKETWRRTKHMAEGTGLNWNYVIAKMGLIFEGELQVWVDIVEGEDKVAIVSLDIESPFYCSLSLPDTETSSSNMNNNNPNIADITPPAAATAAAAQRAGPYDAPVAQLIVLNHRVGYSRRRVEAYQGNLAMDSVHSELEGWILSLATGYLIQEPCPSTDTLHKASTIELHLVYNQNTQTPYTTVHRILQQYHGLCFVNQLPSTLVRKARIPSHLATVERLCRLLLVIGS</sequence>
<keyword evidence="7 11" id="KW-0804">Transcription</keyword>
<evidence type="ECO:0000256" key="12">
    <source>
        <dbReference type="SAM" id="MobiDB-lite"/>
    </source>
</evidence>
<name>A0A1X2HFC9_SYNRA</name>
<dbReference type="PANTHER" id="PTHR48249">
    <property type="entry name" value="MEDIATOR OF RNA POLYMERASE II TRANSCRIPTION SUBUNIT 13"/>
    <property type="match status" value="1"/>
</dbReference>
<feature type="region of interest" description="Disordered" evidence="12">
    <location>
        <begin position="442"/>
        <end position="468"/>
    </location>
</feature>
<proteinExistence type="inferred from homology"/>
<feature type="domain" description="Mediator complex subunit Med13 N-terminal" evidence="14">
    <location>
        <begin position="5"/>
        <end position="239"/>
    </location>
</feature>
<keyword evidence="8 11" id="KW-0539">Nucleus</keyword>
<evidence type="ECO:0000256" key="11">
    <source>
        <dbReference type="RuleBase" id="RU364134"/>
    </source>
</evidence>
<dbReference type="InterPro" id="IPR009401">
    <property type="entry name" value="Med13_C"/>
</dbReference>
<dbReference type="Proteomes" id="UP000242180">
    <property type="component" value="Unassembled WGS sequence"/>
</dbReference>
<comment type="similarity">
    <text evidence="2 11">Belongs to the Mediator complex subunit 13 family.</text>
</comment>
<feature type="domain" description="MID" evidence="15">
    <location>
        <begin position="1000"/>
        <end position="1165"/>
    </location>
</feature>
<keyword evidence="4 11" id="KW-0678">Repressor</keyword>
<dbReference type="STRING" id="13706.A0A1X2HFC9"/>
<comment type="subcellular location">
    <subcellularLocation>
        <location evidence="1 11">Nucleus</location>
    </subcellularLocation>
</comment>
<feature type="domain" description="Mediator complex subunit Med13 C-terminal" evidence="13">
    <location>
        <begin position="1177"/>
        <end position="1475"/>
    </location>
</feature>
<feature type="region of interest" description="Disordered" evidence="12">
    <location>
        <begin position="517"/>
        <end position="539"/>
    </location>
</feature>
<feature type="compositionally biased region" description="Low complexity" evidence="12">
    <location>
        <begin position="448"/>
        <end position="457"/>
    </location>
</feature>
<feature type="region of interest" description="Disordered" evidence="12">
    <location>
        <begin position="691"/>
        <end position="769"/>
    </location>
</feature>
<evidence type="ECO:0000256" key="4">
    <source>
        <dbReference type="ARBA" id="ARBA00022491"/>
    </source>
</evidence>
<keyword evidence="17" id="KW-1185">Reference proteome</keyword>
<evidence type="ECO:0000256" key="2">
    <source>
        <dbReference type="ARBA" id="ARBA00009354"/>
    </source>
</evidence>
<evidence type="ECO:0000259" key="14">
    <source>
        <dbReference type="Pfam" id="PF11597"/>
    </source>
</evidence>
<dbReference type="GO" id="GO:0045944">
    <property type="term" value="P:positive regulation of transcription by RNA polymerase II"/>
    <property type="evidence" value="ECO:0007669"/>
    <property type="project" value="TreeGrafter"/>
</dbReference>
<keyword evidence="6 11" id="KW-0010">Activator</keyword>
<comment type="subunit">
    <text evidence="11">Component of the SRB8-11 complex, which itself associates with the Mediator complex.</text>
</comment>
<dbReference type="GO" id="GO:0016592">
    <property type="term" value="C:mediator complex"/>
    <property type="evidence" value="ECO:0007669"/>
    <property type="project" value="InterPro"/>
</dbReference>
<protein>
    <recommendedName>
        <fullName evidence="3 11">Mediator of RNA polymerase II transcription subunit 13</fullName>
    </recommendedName>
    <alternativeName>
        <fullName evidence="10 11">Mediator complex subunit 13</fullName>
    </alternativeName>
</protein>
<comment type="function">
    <text evidence="9 11">Component of the SRB8-11 complex. The SRB8-11 complex is a regulatory module of the Mediator complex which is itself involved in regulation of basal and activated RNA polymerase II-dependent transcription. The SRB8-11 complex may be involved in the transcriptional repression of a subset of genes regulated by Mediator. It may inhibit the association of the Mediator complex with RNA polymerase II to form the holoenzyme complex.</text>
</comment>
<evidence type="ECO:0000256" key="10">
    <source>
        <dbReference type="ARBA" id="ARBA00032008"/>
    </source>
</evidence>
<accession>A0A1X2HFC9</accession>
<evidence type="ECO:0000256" key="6">
    <source>
        <dbReference type="ARBA" id="ARBA00023159"/>
    </source>
</evidence>
<organism evidence="16 17">
    <name type="scientific">Syncephalastrum racemosum</name>
    <name type="common">Filamentous fungus</name>
    <dbReference type="NCBI Taxonomy" id="13706"/>
    <lineage>
        <taxon>Eukaryota</taxon>
        <taxon>Fungi</taxon>
        <taxon>Fungi incertae sedis</taxon>
        <taxon>Mucoromycota</taxon>
        <taxon>Mucoromycotina</taxon>
        <taxon>Mucoromycetes</taxon>
        <taxon>Mucorales</taxon>
        <taxon>Syncephalastraceae</taxon>
        <taxon>Syncephalastrum</taxon>
    </lineage>
</organism>
<dbReference type="InterPro" id="IPR051139">
    <property type="entry name" value="Mediator_complx_sub13"/>
</dbReference>